<dbReference type="Proteomes" id="UP000199632">
    <property type="component" value="Unassembled WGS sequence"/>
</dbReference>
<evidence type="ECO:0000313" key="2">
    <source>
        <dbReference type="EMBL" id="SDZ44404.1"/>
    </source>
</evidence>
<dbReference type="AlphaFoldDB" id="A0A1H3T2J3"/>
<organism evidence="2 3">
    <name type="scientific">Asanoa ishikariensis</name>
    <dbReference type="NCBI Taxonomy" id="137265"/>
    <lineage>
        <taxon>Bacteria</taxon>
        <taxon>Bacillati</taxon>
        <taxon>Actinomycetota</taxon>
        <taxon>Actinomycetes</taxon>
        <taxon>Micromonosporales</taxon>
        <taxon>Micromonosporaceae</taxon>
        <taxon>Asanoa</taxon>
    </lineage>
</organism>
<accession>A0A1H3T2J3</accession>
<gene>
    <name evidence="2" type="ORF">SAMN05421684_5104</name>
</gene>
<evidence type="ECO:0000256" key="1">
    <source>
        <dbReference type="SAM" id="SignalP"/>
    </source>
</evidence>
<keyword evidence="1" id="KW-0732">Signal</keyword>
<dbReference type="STRING" id="137265.SAMN05421684_5104"/>
<dbReference type="EMBL" id="FNQB01000003">
    <property type="protein sequence ID" value="SDZ44404.1"/>
    <property type="molecule type" value="Genomic_DNA"/>
</dbReference>
<protein>
    <submittedName>
        <fullName evidence="2">Uncharacterized protein</fullName>
    </submittedName>
</protein>
<sequence>MGMAKSRIGSRLLAGAAMAAALTTASVAVVGVPAAMAVPYNCSVGGSGNVGWVICTGGTGSYQAVVSCDVWLGRDYTRTGAWEAVGSGWRSTAACNSSEGAYNRRFNAFGPL</sequence>
<evidence type="ECO:0000313" key="3">
    <source>
        <dbReference type="Proteomes" id="UP000199632"/>
    </source>
</evidence>
<feature type="signal peptide" evidence="1">
    <location>
        <begin position="1"/>
        <end position="19"/>
    </location>
</feature>
<name>A0A1H3T2J3_9ACTN</name>
<reference evidence="3" key="1">
    <citation type="submission" date="2016-10" db="EMBL/GenBank/DDBJ databases">
        <authorList>
            <person name="Varghese N."/>
            <person name="Submissions S."/>
        </authorList>
    </citation>
    <scope>NUCLEOTIDE SEQUENCE [LARGE SCALE GENOMIC DNA]</scope>
    <source>
        <strain evidence="3">DSM 44718</strain>
    </source>
</reference>
<proteinExistence type="predicted"/>
<feature type="chain" id="PRO_5039208421" evidence="1">
    <location>
        <begin position="20"/>
        <end position="112"/>
    </location>
</feature>
<keyword evidence="3" id="KW-1185">Reference proteome</keyword>